<comment type="similarity">
    <text evidence="1">Belongs to the short-chain dehydrogenases/reductases (SDR) family.</text>
</comment>
<dbReference type="SUPFAM" id="SSF51735">
    <property type="entry name" value="NAD(P)-binding Rossmann-fold domains"/>
    <property type="match status" value="1"/>
</dbReference>
<dbReference type="GO" id="GO:0030497">
    <property type="term" value="P:fatty acid elongation"/>
    <property type="evidence" value="ECO:0007669"/>
    <property type="project" value="TreeGrafter"/>
</dbReference>
<dbReference type="KEGG" id="llu:AKJ09_04258"/>
<sequence length="175" mass="18507">MAIPCDVSKSDAVEAAAARVYADLGRPHIVVPNAGIVHRAPVHSMSEEEWDEVIDVNLKGTFLVTRAFLPRMLDAREGRIIAIGSISSTLGTATQSAYCAAKWGTVGFVKSLAEELRGTGLQAMCVMPGSVDTDMLKGSGFAPQMRPEDVARTVAFLALEAPEAMNGSSVEVFGP</sequence>
<evidence type="ECO:0000256" key="1">
    <source>
        <dbReference type="ARBA" id="ARBA00006484"/>
    </source>
</evidence>
<dbReference type="PATRIC" id="fig|1391654.3.peg.4315"/>
<dbReference type="InterPro" id="IPR036291">
    <property type="entry name" value="NAD(P)-bd_dom_sf"/>
</dbReference>
<keyword evidence="3" id="KW-1185">Reference proteome</keyword>
<protein>
    <submittedName>
        <fullName evidence="2">3-oxoacyl-[acyl-carrier protein] reductase</fullName>
    </submittedName>
</protein>
<evidence type="ECO:0000313" key="2">
    <source>
        <dbReference type="EMBL" id="AKU97594.1"/>
    </source>
</evidence>
<dbReference type="GO" id="GO:0016616">
    <property type="term" value="F:oxidoreductase activity, acting on the CH-OH group of donors, NAD or NADP as acceptor"/>
    <property type="evidence" value="ECO:0007669"/>
    <property type="project" value="TreeGrafter"/>
</dbReference>
<dbReference type="AlphaFoldDB" id="A0A0K1PWT1"/>
<dbReference type="PANTHER" id="PTHR42760">
    <property type="entry name" value="SHORT-CHAIN DEHYDROGENASES/REDUCTASES FAMILY MEMBER"/>
    <property type="match status" value="1"/>
</dbReference>
<dbReference type="PANTHER" id="PTHR42760:SF40">
    <property type="entry name" value="3-OXOACYL-[ACYL-CARRIER-PROTEIN] REDUCTASE, CHLOROPLASTIC"/>
    <property type="match status" value="1"/>
</dbReference>
<dbReference type="CDD" id="cd05233">
    <property type="entry name" value="SDR_c"/>
    <property type="match status" value="1"/>
</dbReference>
<dbReference type="EMBL" id="CP012333">
    <property type="protein sequence ID" value="AKU97594.1"/>
    <property type="molecule type" value="Genomic_DNA"/>
</dbReference>
<reference evidence="2 3" key="1">
    <citation type="submission" date="2015-08" db="EMBL/GenBank/DDBJ databases">
        <authorList>
            <person name="Babu N.S."/>
            <person name="Beckwith C.J."/>
            <person name="Beseler K.G."/>
            <person name="Brison A."/>
            <person name="Carone J.V."/>
            <person name="Caskin T.P."/>
            <person name="Diamond M."/>
            <person name="Durham M.E."/>
            <person name="Foxe J.M."/>
            <person name="Go M."/>
            <person name="Henderson B.A."/>
            <person name="Jones I.B."/>
            <person name="McGettigan J.A."/>
            <person name="Micheletti S.J."/>
            <person name="Nasrallah M.E."/>
            <person name="Ortiz D."/>
            <person name="Piller C.R."/>
            <person name="Privatt S.R."/>
            <person name="Schneider S.L."/>
            <person name="Sharp S."/>
            <person name="Smith T.C."/>
            <person name="Stanton J.D."/>
            <person name="Ullery H.E."/>
            <person name="Wilson R.J."/>
            <person name="Serrano M.G."/>
            <person name="Buck G."/>
            <person name="Lee V."/>
            <person name="Wang Y."/>
            <person name="Carvalho R."/>
            <person name="Voegtly L."/>
            <person name="Shi R."/>
            <person name="Duckworth R."/>
            <person name="Johnson A."/>
            <person name="Loviza R."/>
            <person name="Walstead R."/>
            <person name="Shah Z."/>
            <person name="Kiflezghi M."/>
            <person name="Wade K."/>
            <person name="Ball S.L."/>
            <person name="Bradley K.W."/>
            <person name="Asai D.J."/>
            <person name="Bowman C.A."/>
            <person name="Russell D.A."/>
            <person name="Pope W.H."/>
            <person name="Jacobs-Sera D."/>
            <person name="Hendrix R.W."/>
            <person name="Hatfull G.F."/>
        </authorList>
    </citation>
    <scope>NUCLEOTIDE SEQUENCE [LARGE SCALE GENOMIC DNA]</scope>
    <source>
        <strain evidence="2 3">DSM 27648</strain>
    </source>
</reference>
<organism evidence="2 3">
    <name type="scientific">Labilithrix luteola</name>
    <dbReference type="NCBI Taxonomy" id="1391654"/>
    <lineage>
        <taxon>Bacteria</taxon>
        <taxon>Pseudomonadati</taxon>
        <taxon>Myxococcota</taxon>
        <taxon>Polyangia</taxon>
        <taxon>Polyangiales</taxon>
        <taxon>Labilitrichaceae</taxon>
        <taxon>Labilithrix</taxon>
    </lineage>
</organism>
<dbReference type="Gene3D" id="3.40.50.720">
    <property type="entry name" value="NAD(P)-binding Rossmann-like Domain"/>
    <property type="match status" value="1"/>
</dbReference>
<dbReference type="PRINTS" id="PR00081">
    <property type="entry name" value="GDHRDH"/>
</dbReference>
<name>A0A0K1PWT1_9BACT</name>
<dbReference type="InterPro" id="IPR020904">
    <property type="entry name" value="Sc_DH/Rdtase_CS"/>
</dbReference>
<evidence type="ECO:0000313" key="3">
    <source>
        <dbReference type="Proteomes" id="UP000064967"/>
    </source>
</evidence>
<accession>A0A0K1PWT1</accession>
<proteinExistence type="inferred from homology"/>
<dbReference type="PROSITE" id="PS00061">
    <property type="entry name" value="ADH_SHORT"/>
    <property type="match status" value="1"/>
</dbReference>
<dbReference type="InterPro" id="IPR002347">
    <property type="entry name" value="SDR_fam"/>
</dbReference>
<dbReference type="Proteomes" id="UP000064967">
    <property type="component" value="Chromosome"/>
</dbReference>
<gene>
    <name evidence="2" type="ORF">AKJ09_04258</name>
</gene>
<dbReference type="Pfam" id="PF00106">
    <property type="entry name" value="adh_short"/>
    <property type="match status" value="1"/>
</dbReference>
<dbReference type="STRING" id="1391654.AKJ09_04258"/>
<dbReference type="PRINTS" id="PR00080">
    <property type="entry name" value="SDRFAMILY"/>
</dbReference>